<dbReference type="AlphaFoldDB" id="A0A812PNR0"/>
<evidence type="ECO:0000313" key="3">
    <source>
        <dbReference type="Proteomes" id="UP000604046"/>
    </source>
</evidence>
<proteinExistence type="predicted"/>
<keyword evidence="1" id="KW-0732">Signal</keyword>
<name>A0A812PNR0_9DINO</name>
<feature type="chain" id="PRO_5032878283" evidence="1">
    <location>
        <begin position="18"/>
        <end position="268"/>
    </location>
</feature>
<organism evidence="2 3">
    <name type="scientific">Symbiodinium natans</name>
    <dbReference type="NCBI Taxonomy" id="878477"/>
    <lineage>
        <taxon>Eukaryota</taxon>
        <taxon>Sar</taxon>
        <taxon>Alveolata</taxon>
        <taxon>Dinophyceae</taxon>
        <taxon>Suessiales</taxon>
        <taxon>Symbiodiniaceae</taxon>
        <taxon>Symbiodinium</taxon>
    </lineage>
</organism>
<gene>
    <name evidence="2" type="ORF">SNAT2548_LOCUS17902</name>
</gene>
<evidence type="ECO:0000313" key="2">
    <source>
        <dbReference type="EMBL" id="CAE7342045.1"/>
    </source>
</evidence>
<feature type="signal peptide" evidence="1">
    <location>
        <begin position="1"/>
        <end position="17"/>
    </location>
</feature>
<comment type="caution">
    <text evidence="2">The sequence shown here is derived from an EMBL/GenBank/DDBJ whole genome shotgun (WGS) entry which is preliminary data.</text>
</comment>
<protein>
    <submittedName>
        <fullName evidence="2">Uncharacterized protein</fullName>
    </submittedName>
</protein>
<keyword evidence="3" id="KW-1185">Reference proteome</keyword>
<dbReference type="Proteomes" id="UP000604046">
    <property type="component" value="Unassembled WGS sequence"/>
</dbReference>
<reference evidence="2" key="1">
    <citation type="submission" date="2021-02" db="EMBL/GenBank/DDBJ databases">
        <authorList>
            <person name="Dougan E. K."/>
            <person name="Rhodes N."/>
            <person name="Thang M."/>
            <person name="Chan C."/>
        </authorList>
    </citation>
    <scope>NUCLEOTIDE SEQUENCE</scope>
</reference>
<dbReference type="EMBL" id="CAJNDS010002127">
    <property type="protein sequence ID" value="CAE7342045.1"/>
    <property type="molecule type" value="Genomic_DNA"/>
</dbReference>
<evidence type="ECO:0000256" key="1">
    <source>
        <dbReference type="SAM" id="SignalP"/>
    </source>
</evidence>
<accession>A0A812PNR0</accession>
<sequence>MFNVLLAILLVQAAANGQHCGTEGCAAKDHTLLSVRTSLHRSSVPKSPQVKGAGETLEHAWPEVEEVCGNPDGQAPDQDAEELLQTELSEADQGPYTQFQMQVSIEWCTNGCHQSHDPPHCVTNYSAIKARAVSSTQSRFSPWFREYGPQSGDCRHWDGSGGWFASQHTSTFVEVIASPQGITWDNFDAIELETETDDAGALDFVKLRAHATCVAGVCDPKPNWQGDWGVPNGGWYCLSTDPNDKLGYKACRRRLRFYKDGRVVYWNW</sequence>